<evidence type="ECO:0000313" key="1">
    <source>
        <dbReference type="EMBL" id="WWQ64649.1"/>
    </source>
</evidence>
<organism evidence="1 2">
    <name type="scientific">Streptomyces citrinus</name>
    <dbReference type="NCBI Taxonomy" id="3118173"/>
    <lineage>
        <taxon>Bacteria</taxon>
        <taxon>Bacillati</taxon>
        <taxon>Actinomycetota</taxon>
        <taxon>Actinomycetes</taxon>
        <taxon>Kitasatosporales</taxon>
        <taxon>Streptomycetaceae</taxon>
        <taxon>Streptomyces</taxon>
    </lineage>
</organism>
<protein>
    <submittedName>
        <fullName evidence="1">Uncharacterized protein</fullName>
    </submittedName>
</protein>
<proteinExistence type="predicted"/>
<keyword evidence="2" id="KW-1185">Reference proteome</keyword>
<accession>A0ACD5ABY8</accession>
<sequence length="113" mass="10916">MSTATTGIAELFDVSVVVDCPAGTDPKLLRATVASILDQTLAGAEAALTGEGTGATGAALAADHPHRVRVGAPAAPTSCRSRPANSSNATPAATSSRPPAAPTPTSSRAAGPG</sequence>
<name>A0ACD5ABY8_9ACTN</name>
<dbReference type="EMBL" id="CP146022">
    <property type="protein sequence ID" value="WWQ64649.1"/>
    <property type="molecule type" value="Genomic_DNA"/>
</dbReference>
<reference evidence="1" key="1">
    <citation type="journal article" date="2025" name="Int. J. Syst. Evol. Microbiol.">
        <title>Streptomyces citrinus sp. nov., with yellow diffusible pigment.</title>
        <authorList>
            <person name="He Y."/>
            <person name="Yang E."/>
            <person name="Xu J."/>
            <person name="Sun Y."/>
            <person name="Sun L."/>
        </authorList>
    </citation>
    <scope>NUCLEOTIDE SEQUENCE</scope>
    <source>
        <strain evidence="1">Q6</strain>
    </source>
</reference>
<dbReference type="Proteomes" id="UP001432251">
    <property type="component" value="Chromosome"/>
</dbReference>
<evidence type="ECO:0000313" key="2">
    <source>
        <dbReference type="Proteomes" id="UP001432251"/>
    </source>
</evidence>
<gene>
    <name evidence="1" type="ORF">V2W30_15735</name>
</gene>